<protein>
    <submittedName>
        <fullName evidence="1">Uncharacterized protein</fullName>
    </submittedName>
</protein>
<sequence length="70" mass="7881">MILFSLRPVMTPSVIGPRILSMNAHSNLVMILMGLPIPAAWNSPPMRTMPSGYLLRQQTRNMTLTMRVDI</sequence>
<dbReference type="EMBL" id="GBRH01174565">
    <property type="protein sequence ID" value="JAE23331.1"/>
    <property type="molecule type" value="Transcribed_RNA"/>
</dbReference>
<dbReference type="EMBL" id="GBRH01226662">
    <property type="protein sequence ID" value="JAD71233.1"/>
    <property type="molecule type" value="Transcribed_RNA"/>
</dbReference>
<name>A0A0A9C9V1_ARUDO</name>
<organism evidence="1">
    <name type="scientific">Arundo donax</name>
    <name type="common">Giant reed</name>
    <name type="synonym">Donax arundinaceus</name>
    <dbReference type="NCBI Taxonomy" id="35708"/>
    <lineage>
        <taxon>Eukaryota</taxon>
        <taxon>Viridiplantae</taxon>
        <taxon>Streptophyta</taxon>
        <taxon>Embryophyta</taxon>
        <taxon>Tracheophyta</taxon>
        <taxon>Spermatophyta</taxon>
        <taxon>Magnoliopsida</taxon>
        <taxon>Liliopsida</taxon>
        <taxon>Poales</taxon>
        <taxon>Poaceae</taxon>
        <taxon>PACMAD clade</taxon>
        <taxon>Arundinoideae</taxon>
        <taxon>Arundineae</taxon>
        <taxon>Arundo</taxon>
    </lineage>
</organism>
<evidence type="ECO:0000313" key="1">
    <source>
        <dbReference type="EMBL" id="JAD71233.1"/>
    </source>
</evidence>
<dbReference type="AlphaFoldDB" id="A0A0A9C9V1"/>
<accession>A0A0A9C9V1</accession>
<reference evidence="1" key="1">
    <citation type="submission" date="2014-09" db="EMBL/GenBank/DDBJ databases">
        <authorList>
            <person name="Magalhaes I.L.F."/>
            <person name="Oliveira U."/>
            <person name="Santos F.R."/>
            <person name="Vidigal T.H.D.A."/>
            <person name="Brescovit A.D."/>
            <person name="Santos A.J."/>
        </authorList>
    </citation>
    <scope>NUCLEOTIDE SEQUENCE</scope>
    <source>
        <tissue evidence="1">Shoot tissue taken approximately 20 cm above the soil surface</tissue>
    </source>
</reference>
<proteinExistence type="predicted"/>
<reference evidence="1" key="2">
    <citation type="journal article" date="2015" name="Data Brief">
        <title>Shoot transcriptome of the giant reed, Arundo donax.</title>
        <authorList>
            <person name="Barrero R.A."/>
            <person name="Guerrero F.D."/>
            <person name="Moolhuijzen P."/>
            <person name="Goolsby J.A."/>
            <person name="Tidwell J."/>
            <person name="Bellgard S.E."/>
            <person name="Bellgard M.I."/>
        </authorList>
    </citation>
    <scope>NUCLEOTIDE SEQUENCE</scope>
    <source>
        <tissue evidence="1">Shoot tissue taken approximately 20 cm above the soil surface</tissue>
    </source>
</reference>